<dbReference type="OrthoDB" id="9794370at2"/>
<keyword evidence="3" id="KW-0238">DNA-binding</keyword>
<feature type="domain" description="Response regulatory" evidence="8">
    <location>
        <begin position="3"/>
        <end position="120"/>
    </location>
</feature>
<evidence type="ECO:0000256" key="5">
    <source>
        <dbReference type="ARBA" id="ARBA00024867"/>
    </source>
</evidence>
<dbReference type="Gene3D" id="3.40.50.2300">
    <property type="match status" value="1"/>
</dbReference>
<dbReference type="SMART" id="SM00342">
    <property type="entry name" value="HTH_ARAC"/>
    <property type="match status" value="1"/>
</dbReference>
<keyword evidence="6" id="KW-0597">Phosphoprotein</keyword>
<dbReference type="PANTHER" id="PTHR43280:SF2">
    <property type="entry name" value="HTH-TYPE TRANSCRIPTIONAL REGULATOR EXSA"/>
    <property type="match status" value="1"/>
</dbReference>
<dbReference type="RefSeq" id="WP_007047688.1">
    <property type="nucleotide sequence ID" value="NZ_GG704769.1"/>
</dbReference>
<feature type="modified residue" description="4-aspartylphosphate" evidence="6">
    <location>
        <position position="55"/>
    </location>
</feature>
<dbReference type="SUPFAM" id="SSF52172">
    <property type="entry name" value="CheY-like"/>
    <property type="match status" value="1"/>
</dbReference>
<dbReference type="EMBL" id="ACBY02000027">
    <property type="protein sequence ID" value="EFB75352.1"/>
    <property type="molecule type" value="Genomic_DNA"/>
</dbReference>
<evidence type="ECO:0000259" key="7">
    <source>
        <dbReference type="PROSITE" id="PS01124"/>
    </source>
</evidence>
<evidence type="ECO:0000256" key="3">
    <source>
        <dbReference type="ARBA" id="ARBA00023125"/>
    </source>
</evidence>
<dbReference type="HOGENOM" id="CLU_000445_5_0_9"/>
<evidence type="ECO:0000313" key="10">
    <source>
        <dbReference type="Proteomes" id="UP000003438"/>
    </source>
</evidence>
<dbReference type="eggNOG" id="COG2207">
    <property type="taxonomic scope" value="Bacteria"/>
</dbReference>
<evidence type="ECO:0000256" key="4">
    <source>
        <dbReference type="ARBA" id="ARBA00023163"/>
    </source>
</evidence>
<dbReference type="PRINTS" id="PR00032">
    <property type="entry name" value="HTHARAC"/>
</dbReference>
<feature type="domain" description="HTH araC/xylS-type" evidence="7">
    <location>
        <begin position="389"/>
        <end position="488"/>
    </location>
</feature>
<dbReference type="SMART" id="SM00448">
    <property type="entry name" value="REC"/>
    <property type="match status" value="1"/>
</dbReference>
<dbReference type="STRING" id="411471.SUBVAR_06324"/>
<dbReference type="GO" id="GO:0003700">
    <property type="term" value="F:DNA-binding transcription factor activity"/>
    <property type="evidence" value="ECO:0007669"/>
    <property type="project" value="InterPro"/>
</dbReference>
<keyword evidence="4" id="KW-0804">Transcription</keyword>
<evidence type="ECO:0000256" key="2">
    <source>
        <dbReference type="ARBA" id="ARBA00023015"/>
    </source>
</evidence>
<dbReference type="PANTHER" id="PTHR43280">
    <property type="entry name" value="ARAC-FAMILY TRANSCRIPTIONAL REGULATOR"/>
    <property type="match status" value="1"/>
</dbReference>
<dbReference type="SUPFAM" id="SSF46689">
    <property type="entry name" value="Homeodomain-like"/>
    <property type="match status" value="2"/>
</dbReference>
<dbReference type="PROSITE" id="PS01124">
    <property type="entry name" value="HTH_ARAC_FAMILY_2"/>
    <property type="match status" value="1"/>
</dbReference>
<dbReference type="Pfam" id="PF00072">
    <property type="entry name" value="Response_reg"/>
    <property type="match status" value="1"/>
</dbReference>
<dbReference type="GO" id="GO:0000160">
    <property type="term" value="P:phosphorelay signal transduction system"/>
    <property type="evidence" value="ECO:0007669"/>
    <property type="project" value="InterPro"/>
</dbReference>
<dbReference type="InterPro" id="IPR018062">
    <property type="entry name" value="HTH_AraC-typ_CS"/>
</dbReference>
<sequence length="492" mass="54261">MIRTLIADDDALLRAALRTMVDWEALGYTLVGDCTNGLQALDLMQRQRVDLLITDMKMPLLDGLGLIRRLRAGSILPVTLVLSGYDEYELVREAFRLGAHDYLLKGDLDTPGLTRTLTDLRKGVFAGSTTAAAPDRGSALAPGNYGVAVFAVDGLAGLSARFGGDLKNRLDKPMLELVRQIPRVAGRATVRSAGPGQYELLWQVRDKARYHGTMLSVVRQVQSVWRDMMNLSVSAAVSEMVSENAVDDACALCADILQLAVLQGPGVICTQGGQGALAEEVRQRESLCEPLVEALCTGSDAGYLTAKDVFFRTLESLDGEAHTRLILALLARMAAMQRRCGLSTEGIAGCQAELQALPTAWERGVWLRSLLRRERERLPRRGDSGDPIQRACQYLEDHFADHDLTLKTVADQVGLSEKYFSTQFAKRCGCTFISYLNGLRLRYAQDLLRSTDLKIYQVSDRAGYNSIEHFTHIFKKNLGISPKDYRVQGQNT</sequence>
<dbReference type="AlphaFoldDB" id="D1PPK8"/>
<evidence type="ECO:0000313" key="9">
    <source>
        <dbReference type="EMBL" id="EFB75352.1"/>
    </source>
</evidence>
<dbReference type="CDD" id="cd17536">
    <property type="entry name" value="REC_YesN-like"/>
    <property type="match status" value="1"/>
</dbReference>
<gene>
    <name evidence="9" type="ORF">SUBVAR_06324</name>
</gene>
<dbReference type="InterPro" id="IPR011006">
    <property type="entry name" value="CheY-like_superfamily"/>
</dbReference>
<dbReference type="Gene3D" id="1.10.10.60">
    <property type="entry name" value="Homeodomain-like"/>
    <property type="match status" value="2"/>
</dbReference>
<dbReference type="InterPro" id="IPR018060">
    <property type="entry name" value="HTH_AraC"/>
</dbReference>
<evidence type="ECO:0000259" key="8">
    <source>
        <dbReference type="PROSITE" id="PS50110"/>
    </source>
</evidence>
<dbReference type="Pfam" id="PF12833">
    <property type="entry name" value="HTH_18"/>
    <property type="match status" value="1"/>
</dbReference>
<dbReference type="PROSITE" id="PS50110">
    <property type="entry name" value="RESPONSE_REGULATORY"/>
    <property type="match status" value="1"/>
</dbReference>
<dbReference type="InterPro" id="IPR001789">
    <property type="entry name" value="Sig_transdc_resp-reg_receiver"/>
</dbReference>
<evidence type="ECO:0000256" key="6">
    <source>
        <dbReference type="PROSITE-ProRule" id="PRU00169"/>
    </source>
</evidence>
<dbReference type="InterPro" id="IPR020449">
    <property type="entry name" value="Tscrpt_reg_AraC-type_HTH"/>
</dbReference>
<comment type="function">
    <text evidence="5">May play the central regulatory role in sporulation. It may be an element of the effector pathway responsible for the activation of sporulation genes in response to nutritional stress. Spo0A may act in concert with spo0H (a sigma factor) to control the expression of some genes that are critical to the sporulation process.</text>
</comment>
<keyword evidence="2" id="KW-0805">Transcription regulation</keyword>
<reference evidence="9" key="1">
    <citation type="submission" date="2009-12" db="EMBL/GenBank/DDBJ databases">
        <authorList>
            <person name="Weinstock G."/>
            <person name="Sodergren E."/>
            <person name="Clifton S."/>
            <person name="Fulton L."/>
            <person name="Fulton B."/>
            <person name="Courtney L."/>
            <person name="Fronick C."/>
            <person name="Harrison M."/>
            <person name="Strong C."/>
            <person name="Farmer C."/>
            <person name="Delahaunty K."/>
            <person name="Markovic C."/>
            <person name="Hall O."/>
            <person name="Minx P."/>
            <person name="Tomlinson C."/>
            <person name="Mitreva M."/>
            <person name="Nelson J."/>
            <person name="Hou S."/>
            <person name="Wollam A."/>
            <person name="Pepin K.H."/>
            <person name="Johnson M."/>
            <person name="Bhonagiri V."/>
            <person name="Nash W.E."/>
            <person name="Warren W."/>
            <person name="Chinwalla A."/>
            <person name="Mardis E.R."/>
            <person name="Wilson R.K."/>
        </authorList>
    </citation>
    <scope>NUCLEOTIDE SEQUENCE [LARGE SCALE GENOMIC DNA]</scope>
    <source>
        <strain evidence="9">DSM 15176</strain>
    </source>
</reference>
<comment type="caution">
    <text evidence="9">The sequence shown here is derived from an EMBL/GenBank/DDBJ whole genome shotgun (WGS) entry which is preliminary data.</text>
</comment>
<dbReference type="GO" id="GO:0043565">
    <property type="term" value="F:sequence-specific DNA binding"/>
    <property type="evidence" value="ECO:0007669"/>
    <property type="project" value="InterPro"/>
</dbReference>
<dbReference type="eggNOG" id="COG4753">
    <property type="taxonomic scope" value="Bacteria"/>
</dbReference>
<accession>D1PPK8</accession>
<dbReference type="PROSITE" id="PS00041">
    <property type="entry name" value="HTH_ARAC_FAMILY_1"/>
    <property type="match status" value="1"/>
</dbReference>
<dbReference type="InterPro" id="IPR009057">
    <property type="entry name" value="Homeodomain-like_sf"/>
</dbReference>
<name>D1PPK8_9FIRM</name>
<keyword evidence="10" id="KW-1185">Reference proteome</keyword>
<protein>
    <recommendedName>
        <fullName evidence="1">Stage 0 sporulation protein A homolog</fullName>
    </recommendedName>
</protein>
<organism evidence="9 10">
    <name type="scientific">Subdoligranulum variabile DSM 15176</name>
    <dbReference type="NCBI Taxonomy" id="411471"/>
    <lineage>
        <taxon>Bacteria</taxon>
        <taxon>Bacillati</taxon>
        <taxon>Bacillota</taxon>
        <taxon>Clostridia</taxon>
        <taxon>Eubacteriales</taxon>
        <taxon>Oscillospiraceae</taxon>
        <taxon>Subdoligranulum</taxon>
    </lineage>
</organism>
<proteinExistence type="predicted"/>
<evidence type="ECO:0000256" key="1">
    <source>
        <dbReference type="ARBA" id="ARBA00018672"/>
    </source>
</evidence>
<dbReference type="Proteomes" id="UP000003438">
    <property type="component" value="Unassembled WGS sequence"/>
</dbReference>